<organism evidence="1 2">
    <name type="scientific">Chlorella vulgaris</name>
    <name type="common">Green alga</name>
    <dbReference type="NCBI Taxonomy" id="3077"/>
    <lineage>
        <taxon>Eukaryota</taxon>
        <taxon>Viridiplantae</taxon>
        <taxon>Chlorophyta</taxon>
        <taxon>core chlorophytes</taxon>
        <taxon>Trebouxiophyceae</taxon>
        <taxon>Chlorellales</taxon>
        <taxon>Chlorellaceae</taxon>
        <taxon>Chlorella clade</taxon>
        <taxon>Chlorella</taxon>
    </lineage>
</organism>
<dbReference type="AlphaFoldDB" id="A0A9D4TR87"/>
<name>A0A9D4TR87_CHLVU</name>
<proteinExistence type="predicted"/>
<protein>
    <submittedName>
        <fullName evidence="1">Uncharacterized protein</fullName>
    </submittedName>
</protein>
<evidence type="ECO:0000313" key="2">
    <source>
        <dbReference type="Proteomes" id="UP001055712"/>
    </source>
</evidence>
<comment type="caution">
    <text evidence="1">The sequence shown here is derived from an EMBL/GenBank/DDBJ whole genome shotgun (WGS) entry which is preliminary data.</text>
</comment>
<dbReference type="EMBL" id="SIDB01000005">
    <property type="protein sequence ID" value="KAI3432509.1"/>
    <property type="molecule type" value="Genomic_DNA"/>
</dbReference>
<reference evidence="1" key="2">
    <citation type="submission" date="2020-11" db="EMBL/GenBank/DDBJ databases">
        <authorList>
            <person name="Cecchin M."/>
            <person name="Marcolungo L."/>
            <person name="Rossato M."/>
            <person name="Girolomoni L."/>
            <person name="Cosentino E."/>
            <person name="Cuine S."/>
            <person name="Li-Beisson Y."/>
            <person name="Delledonne M."/>
            <person name="Ballottari M."/>
        </authorList>
    </citation>
    <scope>NUCLEOTIDE SEQUENCE</scope>
    <source>
        <strain evidence="1">211/11P</strain>
        <tissue evidence="1">Whole cell</tissue>
    </source>
</reference>
<gene>
    <name evidence="1" type="ORF">D9Q98_004058</name>
</gene>
<keyword evidence="2" id="KW-1185">Reference proteome</keyword>
<dbReference type="Proteomes" id="UP001055712">
    <property type="component" value="Unassembled WGS sequence"/>
</dbReference>
<reference evidence="1" key="1">
    <citation type="journal article" date="2019" name="Plant J.">
        <title>Chlorella vulgaris genome assembly and annotation reveals the molecular basis for metabolic acclimation to high light conditions.</title>
        <authorList>
            <person name="Cecchin M."/>
            <person name="Marcolungo L."/>
            <person name="Rossato M."/>
            <person name="Girolomoni L."/>
            <person name="Cosentino E."/>
            <person name="Cuine S."/>
            <person name="Li-Beisson Y."/>
            <person name="Delledonne M."/>
            <person name="Ballottari M."/>
        </authorList>
    </citation>
    <scope>NUCLEOTIDE SEQUENCE</scope>
    <source>
        <strain evidence="1">211/11P</strain>
    </source>
</reference>
<sequence length="83" mass="9480">MSEQHWIVTRTSTNGVDAWAAKRSGVTITGANEEELRTKLKDHLLETHPGSDRCTMRRRWLITVHPAALADDEEDMVVFDLFD</sequence>
<accession>A0A9D4TR87</accession>
<evidence type="ECO:0000313" key="1">
    <source>
        <dbReference type="EMBL" id="KAI3432509.1"/>
    </source>
</evidence>